<keyword evidence="1" id="KW-0812">Transmembrane</keyword>
<organism evidence="4 7">
    <name type="scientific">Rotaria magnacalcarata</name>
    <dbReference type="NCBI Taxonomy" id="392030"/>
    <lineage>
        <taxon>Eukaryota</taxon>
        <taxon>Metazoa</taxon>
        <taxon>Spiralia</taxon>
        <taxon>Gnathifera</taxon>
        <taxon>Rotifera</taxon>
        <taxon>Eurotatoria</taxon>
        <taxon>Bdelloidea</taxon>
        <taxon>Philodinida</taxon>
        <taxon>Philodinidae</taxon>
        <taxon>Rotaria</taxon>
    </lineage>
</organism>
<dbReference type="EMBL" id="CAJOBJ010374878">
    <property type="protein sequence ID" value="CAF5225072.1"/>
    <property type="molecule type" value="Genomic_DNA"/>
</dbReference>
<evidence type="ECO:0000313" key="6">
    <source>
        <dbReference type="EMBL" id="CAF5225072.1"/>
    </source>
</evidence>
<evidence type="ECO:0000313" key="3">
    <source>
        <dbReference type="EMBL" id="CAF5123815.1"/>
    </source>
</evidence>
<dbReference type="EMBL" id="CAJOBH010268954">
    <property type="protein sequence ID" value="CAF5163291.1"/>
    <property type="molecule type" value="Genomic_DNA"/>
</dbReference>
<evidence type="ECO:0000313" key="4">
    <source>
        <dbReference type="EMBL" id="CAF5163291.1"/>
    </source>
</evidence>
<proteinExistence type="predicted"/>
<dbReference type="Proteomes" id="UP000676336">
    <property type="component" value="Unassembled WGS sequence"/>
</dbReference>
<gene>
    <name evidence="3" type="ORF">BYL167_LOCUS67459</name>
    <name evidence="4" type="ORF">BYL167_LOCUS75218</name>
    <name evidence="6" type="ORF">GIL414_LOCUS86425</name>
    <name evidence="2" type="ORF">SMN809_LOCUS62509</name>
    <name evidence="5" type="ORF">SMN809_LOCUS75060</name>
</gene>
<sequence length="52" mass="5882">MDSSSIIPTLVYMQQQLTRYACSVWLIFGIPGCLLNVILLSRRQMRGTSCCN</sequence>
<dbReference type="EMBL" id="CAJOBH010245575">
    <property type="protein sequence ID" value="CAF5123815.1"/>
    <property type="molecule type" value="Genomic_DNA"/>
</dbReference>
<evidence type="ECO:0000313" key="5">
    <source>
        <dbReference type="EMBL" id="CAF5199452.1"/>
    </source>
</evidence>
<keyword evidence="1" id="KW-0472">Membrane</keyword>
<dbReference type="EMBL" id="CAJOBI010331600">
    <property type="protein sequence ID" value="CAF5199452.1"/>
    <property type="molecule type" value="Genomic_DNA"/>
</dbReference>
<feature type="transmembrane region" description="Helical" evidence="1">
    <location>
        <begin position="17"/>
        <end position="39"/>
    </location>
</feature>
<evidence type="ECO:0000313" key="2">
    <source>
        <dbReference type="EMBL" id="CAF5120703.1"/>
    </source>
</evidence>
<dbReference type="Proteomes" id="UP000681967">
    <property type="component" value="Unassembled WGS sequence"/>
</dbReference>
<keyword evidence="1" id="KW-1133">Transmembrane helix</keyword>
<protein>
    <submittedName>
        <fullName evidence="4">Uncharacterized protein</fullName>
    </submittedName>
</protein>
<dbReference type="EMBL" id="CAJOBI010260360">
    <property type="protein sequence ID" value="CAF5120703.1"/>
    <property type="molecule type" value="Genomic_DNA"/>
</dbReference>
<name>A0A8S3GHT1_9BILA</name>
<comment type="caution">
    <text evidence="4">The sequence shown here is derived from an EMBL/GenBank/DDBJ whole genome shotgun (WGS) entry which is preliminary data.</text>
</comment>
<feature type="non-terminal residue" evidence="4">
    <location>
        <position position="52"/>
    </location>
</feature>
<evidence type="ECO:0000313" key="7">
    <source>
        <dbReference type="Proteomes" id="UP000681967"/>
    </source>
</evidence>
<dbReference type="Proteomes" id="UP000681720">
    <property type="component" value="Unassembled WGS sequence"/>
</dbReference>
<accession>A0A8S3GHT1</accession>
<dbReference type="AlphaFoldDB" id="A0A8S3GHT1"/>
<reference evidence="4" key="1">
    <citation type="submission" date="2021-02" db="EMBL/GenBank/DDBJ databases">
        <authorList>
            <person name="Nowell W R."/>
        </authorList>
    </citation>
    <scope>NUCLEOTIDE SEQUENCE</scope>
</reference>
<evidence type="ECO:0000256" key="1">
    <source>
        <dbReference type="SAM" id="Phobius"/>
    </source>
</evidence>